<proteinExistence type="predicted"/>
<dbReference type="SUPFAM" id="SSF49503">
    <property type="entry name" value="Cupredoxins"/>
    <property type="match status" value="1"/>
</dbReference>
<comment type="caution">
    <text evidence="2">The sequence shown here is derived from an EMBL/GenBank/DDBJ whole genome shotgun (WGS) entry which is preliminary data.</text>
</comment>
<evidence type="ECO:0000256" key="1">
    <source>
        <dbReference type="ARBA" id="ARBA00022723"/>
    </source>
</evidence>
<evidence type="ECO:0000313" key="3">
    <source>
        <dbReference type="Proteomes" id="UP000598467"/>
    </source>
</evidence>
<protein>
    <recommendedName>
        <fullName evidence="4">Blue (type 1) copper domain-containing protein</fullName>
    </recommendedName>
</protein>
<organism evidence="2 3">
    <name type="scientific">Roseibium aggregatum</name>
    <dbReference type="NCBI Taxonomy" id="187304"/>
    <lineage>
        <taxon>Bacteria</taxon>
        <taxon>Pseudomonadati</taxon>
        <taxon>Pseudomonadota</taxon>
        <taxon>Alphaproteobacteria</taxon>
        <taxon>Hyphomicrobiales</taxon>
        <taxon>Stappiaceae</taxon>
        <taxon>Roseibium</taxon>
    </lineage>
</organism>
<keyword evidence="1" id="KW-0479">Metal-binding</keyword>
<dbReference type="GO" id="GO:0046872">
    <property type="term" value="F:metal ion binding"/>
    <property type="evidence" value="ECO:0007669"/>
    <property type="project" value="UniProtKB-KW"/>
</dbReference>
<reference evidence="2" key="1">
    <citation type="submission" date="2020-05" db="EMBL/GenBank/DDBJ databases">
        <title>Identification of trans-AT polyketide cluster in two marine bacteria, producers of a novel glutaramide-containing polyketide sesbanimide D and analogs.</title>
        <authorList>
            <person name="Kacar D."/>
            <person name="Rodriguez P."/>
            <person name="Canedo L."/>
            <person name="Gonzalez E."/>
            <person name="Galan B."/>
            <person name="De La Calle F."/>
            <person name="Garcia J.L."/>
        </authorList>
    </citation>
    <scope>NUCLEOTIDE SEQUENCE</scope>
    <source>
        <strain evidence="2">PHM038</strain>
    </source>
</reference>
<dbReference type="InterPro" id="IPR008972">
    <property type="entry name" value="Cupredoxin"/>
</dbReference>
<name>A0A926S872_9HYPH</name>
<dbReference type="Gene3D" id="2.60.40.420">
    <property type="entry name" value="Cupredoxins - blue copper proteins"/>
    <property type="match status" value="1"/>
</dbReference>
<sequence length="150" mass="15966">MSVSVPAWAGGTTIHVSLWDKGADSMGMDGLVHMMGMKDPDPKMEKMGIKIDVSSAKAGDVTFEVTNDSKDTVHEMIVAPVASVDTPLPYDKNLEEVDEEAAGSLGEVSELDPGKGGALRLNLKPGEYILFCNVPGHYAAGMWTLLEITS</sequence>
<dbReference type="Proteomes" id="UP000598467">
    <property type="component" value="Unassembled WGS sequence"/>
</dbReference>
<accession>A0A926S872</accession>
<dbReference type="InterPro" id="IPR033138">
    <property type="entry name" value="Cu_oxidase_CS"/>
</dbReference>
<evidence type="ECO:0008006" key="4">
    <source>
        <dbReference type="Google" id="ProtNLM"/>
    </source>
</evidence>
<dbReference type="PROSITE" id="PS00079">
    <property type="entry name" value="MULTICOPPER_OXIDASE1"/>
    <property type="match status" value="1"/>
</dbReference>
<evidence type="ECO:0000313" key="2">
    <source>
        <dbReference type="EMBL" id="MBD1548362.1"/>
    </source>
</evidence>
<dbReference type="AlphaFoldDB" id="A0A926S872"/>
<dbReference type="EMBL" id="JABFCZ010000022">
    <property type="protein sequence ID" value="MBD1548362.1"/>
    <property type="molecule type" value="Genomic_DNA"/>
</dbReference>
<gene>
    <name evidence="2" type="ORF">HK439_19025</name>
</gene>